<dbReference type="InterPro" id="IPR007886">
    <property type="entry name" value="AlaDH/PNT_N"/>
</dbReference>
<keyword evidence="17" id="KW-1185">Reference proteome</keyword>
<dbReference type="GO" id="GO:0019878">
    <property type="term" value="P:lysine biosynthetic process via aminoadipic acid"/>
    <property type="evidence" value="ECO:0007669"/>
    <property type="project" value="UniProtKB-UniPathway"/>
</dbReference>
<feature type="binding site" evidence="13">
    <location>
        <position position="215"/>
    </location>
    <ligand>
        <name>NAD(+)</name>
        <dbReference type="ChEBI" id="CHEBI:57540"/>
    </ligand>
</feature>
<evidence type="ECO:0000256" key="7">
    <source>
        <dbReference type="ARBA" id="ARBA00023002"/>
    </source>
</evidence>
<evidence type="ECO:0000256" key="10">
    <source>
        <dbReference type="ARBA" id="ARBA00033228"/>
    </source>
</evidence>
<comment type="pathway">
    <text evidence="1">Amino-acid biosynthesis; L-lysine biosynthesis via AAA pathway; L-lysine from L-alpha-aminoadipate (fungal route): step 3/3.</text>
</comment>
<dbReference type="OrthoDB" id="502334at2"/>
<dbReference type="PANTHER" id="PTHR11133:SF23">
    <property type="entry name" value="SACCHAROPINE DEHYDROGENASE [NAD(+), L-LYSINE-FORMING]"/>
    <property type="match status" value="1"/>
</dbReference>
<evidence type="ECO:0000256" key="9">
    <source>
        <dbReference type="ARBA" id="ARBA00023157"/>
    </source>
</evidence>
<dbReference type="EC" id="1.5.1.7" evidence="4"/>
<comment type="catalytic activity">
    <reaction evidence="11">
        <text>L-saccharopine + NAD(+) + H2O = L-lysine + 2-oxoglutarate + NADH + H(+)</text>
        <dbReference type="Rhea" id="RHEA:12440"/>
        <dbReference type="ChEBI" id="CHEBI:15377"/>
        <dbReference type="ChEBI" id="CHEBI:15378"/>
        <dbReference type="ChEBI" id="CHEBI:16810"/>
        <dbReference type="ChEBI" id="CHEBI:32551"/>
        <dbReference type="ChEBI" id="CHEBI:57540"/>
        <dbReference type="ChEBI" id="CHEBI:57945"/>
        <dbReference type="ChEBI" id="CHEBI:57951"/>
        <dbReference type="EC" id="1.5.1.7"/>
    </reaction>
</comment>
<evidence type="ECO:0000313" key="17">
    <source>
        <dbReference type="Proteomes" id="UP000184066"/>
    </source>
</evidence>
<dbReference type="SUPFAM" id="SSF52283">
    <property type="entry name" value="Formate/glycerate dehydrogenase catalytic domain-like"/>
    <property type="match status" value="1"/>
</dbReference>
<feature type="binding site" evidence="13">
    <location>
        <position position="219"/>
    </location>
    <ligand>
        <name>NAD(+)</name>
        <dbReference type="ChEBI" id="CHEBI:57540"/>
    </ligand>
</feature>
<dbReference type="AlphaFoldDB" id="A0A1M7SUN4"/>
<evidence type="ECO:0000256" key="1">
    <source>
        <dbReference type="ARBA" id="ARBA00004884"/>
    </source>
</evidence>
<gene>
    <name evidence="16" type="ORF">SAMN05216200_103254</name>
</gene>
<dbReference type="Pfam" id="PF05222">
    <property type="entry name" value="AlaDh_PNT_N"/>
    <property type="match status" value="1"/>
</dbReference>
<dbReference type="InterPro" id="IPR007698">
    <property type="entry name" value="AlaDH/PNT_NAD(H)-bd"/>
</dbReference>
<feature type="domain" description="Alanine dehydrogenase/pyridine nucleotide transhydrogenase N-terminal" evidence="15">
    <location>
        <begin position="4"/>
        <end position="138"/>
    </location>
</feature>
<dbReference type="PIRSF" id="PIRSF018250">
    <property type="entry name" value="Saccharopine_DH_Lys"/>
    <property type="match status" value="1"/>
</dbReference>
<dbReference type="PANTHER" id="PTHR11133">
    <property type="entry name" value="SACCHAROPINE DEHYDROGENASE"/>
    <property type="match status" value="1"/>
</dbReference>
<organism evidence="16 17">
    <name type="scientific">Oceanicella actignis</name>
    <dbReference type="NCBI Taxonomy" id="1189325"/>
    <lineage>
        <taxon>Bacteria</taxon>
        <taxon>Pseudomonadati</taxon>
        <taxon>Pseudomonadota</taxon>
        <taxon>Alphaproteobacteria</taxon>
        <taxon>Rhodobacterales</taxon>
        <taxon>Paracoccaceae</taxon>
        <taxon>Oceanicella</taxon>
    </lineage>
</organism>
<feature type="binding site" evidence="13">
    <location>
        <begin position="194"/>
        <end position="195"/>
    </location>
    <ligand>
        <name>NAD(+)</name>
        <dbReference type="ChEBI" id="CHEBI:57540"/>
    </ligand>
</feature>
<feature type="binding site" evidence="13">
    <location>
        <position position="126"/>
    </location>
    <ligand>
        <name>NAD(+)</name>
        <dbReference type="ChEBI" id="CHEBI:57540"/>
    </ligand>
</feature>
<keyword evidence="6" id="KW-0028">Amino-acid biosynthesis</keyword>
<dbReference type="SMART" id="SM01002">
    <property type="entry name" value="AlaDh_PNT_C"/>
    <property type="match status" value="1"/>
</dbReference>
<dbReference type="STRING" id="1189325.SAMN04488119_101253"/>
<feature type="domain" description="Alanine dehydrogenase/pyridine nucleotide transhydrogenase NAD(H)-binding" evidence="14">
    <location>
        <begin position="171"/>
        <end position="310"/>
    </location>
</feature>
<evidence type="ECO:0000313" key="16">
    <source>
        <dbReference type="EMBL" id="SHN62171.1"/>
    </source>
</evidence>
<dbReference type="RefSeq" id="WP_072746824.1">
    <property type="nucleotide sequence ID" value="NZ_FOHL01000001.1"/>
</dbReference>
<comment type="subunit">
    <text evidence="3">Monomer.</text>
</comment>
<comment type="similarity">
    <text evidence="2">Belongs to the AlaDH/PNT family.</text>
</comment>
<dbReference type="UniPathway" id="UPA00033">
    <property type="reaction ID" value="UER00034"/>
</dbReference>
<protein>
    <recommendedName>
        <fullName evidence="5">Saccharopine dehydrogenase [NAD(+), L-lysine-forming]</fullName>
        <ecNumber evidence="4">1.5.1.7</ecNumber>
    </recommendedName>
    <alternativeName>
        <fullName evidence="10">Lysine--2-oxoglutarate reductase</fullName>
    </alternativeName>
</protein>
<dbReference type="Gene3D" id="3.40.50.720">
    <property type="entry name" value="NAD(P)-binding Rossmann-like Domain"/>
    <property type="match status" value="2"/>
</dbReference>
<keyword evidence="9" id="KW-1015">Disulfide bond</keyword>
<dbReference type="SUPFAM" id="SSF51735">
    <property type="entry name" value="NAD(P)-binding Rossmann-fold domains"/>
    <property type="match status" value="1"/>
</dbReference>
<evidence type="ECO:0000256" key="5">
    <source>
        <dbReference type="ARBA" id="ARBA00021221"/>
    </source>
</evidence>
<evidence type="ECO:0000256" key="3">
    <source>
        <dbReference type="ARBA" id="ARBA00011245"/>
    </source>
</evidence>
<reference evidence="16 17" key="1">
    <citation type="submission" date="2016-12" db="EMBL/GenBank/DDBJ databases">
        <authorList>
            <person name="Song W.-J."/>
            <person name="Kurnit D.M."/>
        </authorList>
    </citation>
    <scope>NUCLEOTIDE SEQUENCE [LARGE SCALE GENOMIC DNA]</scope>
    <source>
        <strain evidence="16 17">CGMCC 1.10808</strain>
    </source>
</reference>
<evidence type="ECO:0000259" key="14">
    <source>
        <dbReference type="SMART" id="SM01002"/>
    </source>
</evidence>
<proteinExistence type="inferred from homology"/>
<evidence type="ECO:0000256" key="6">
    <source>
        <dbReference type="ARBA" id="ARBA00022605"/>
    </source>
</evidence>
<feature type="binding site" evidence="13">
    <location>
        <begin position="311"/>
        <end position="314"/>
    </location>
    <ligand>
        <name>NAD(+)</name>
        <dbReference type="ChEBI" id="CHEBI:57540"/>
    </ligand>
</feature>
<dbReference type="InterPro" id="IPR036291">
    <property type="entry name" value="NAD(P)-bd_dom_sf"/>
</dbReference>
<dbReference type="EMBL" id="FRDL01000003">
    <property type="protein sequence ID" value="SHN62171.1"/>
    <property type="molecule type" value="Genomic_DNA"/>
</dbReference>
<sequence length="361" mass="38854">MKLHLRDEARATERRAPLAPDDAAALIAQGASIAVERSDKRVFPDEDYARAGCALAEPGSWTTAPRDVAILGLKELPPEPRDLPWRMIHFAHVFKRQSGWADELARFRRGGGALYDLEYLTGPDGRRVAAFGYWAGWMGAALGLWRLMARELGEPGPEAGVAAFESRAELAERLRALRARLGRAPKAIVIGALGRSGRGAADALAEGGAQISRWDIAETAALDADPAARAALLGHELLVNCVLMTGPGLTLATPEMLPRPECRLRVISDVSCDPFSDFNPLPLYLAPTGWDAPFINVGTNGAGEPVELTAIDNLPSLIPRESSLDFSAQLTPALARFPDGEEWQAARAVFLARLAEAEELA</sequence>
<evidence type="ECO:0000256" key="11">
    <source>
        <dbReference type="ARBA" id="ARBA00047860"/>
    </source>
</evidence>
<evidence type="ECO:0000256" key="12">
    <source>
        <dbReference type="PIRSR" id="PIRSR018250-1"/>
    </source>
</evidence>
<dbReference type="SMART" id="SM01003">
    <property type="entry name" value="AlaDh_PNT_N"/>
    <property type="match status" value="1"/>
</dbReference>
<accession>A0A1M7SUN4</accession>
<name>A0A1M7SUN4_9RHOB</name>
<feature type="binding site" evidence="13">
    <location>
        <position position="270"/>
    </location>
    <ligand>
        <name>NAD(+)</name>
        <dbReference type="ChEBI" id="CHEBI:57540"/>
    </ligand>
</feature>
<keyword evidence="7" id="KW-0560">Oxidoreductase</keyword>
<dbReference type="Proteomes" id="UP000184066">
    <property type="component" value="Unassembled WGS sequence"/>
</dbReference>
<evidence type="ECO:0000256" key="13">
    <source>
        <dbReference type="PIRSR" id="PIRSR018250-3"/>
    </source>
</evidence>
<feature type="active site" description="Proton acceptor" evidence="12">
    <location>
        <position position="74"/>
    </location>
</feature>
<feature type="active site" description="Proton donor" evidence="12">
    <location>
        <position position="92"/>
    </location>
</feature>
<evidence type="ECO:0000259" key="15">
    <source>
        <dbReference type="SMART" id="SM01003"/>
    </source>
</evidence>
<dbReference type="InterPro" id="IPR051168">
    <property type="entry name" value="AASS"/>
</dbReference>
<evidence type="ECO:0000256" key="2">
    <source>
        <dbReference type="ARBA" id="ARBA00005689"/>
    </source>
</evidence>
<dbReference type="GO" id="GO:0004754">
    <property type="term" value="F:saccharopine dehydrogenase (NAD+, L-lysine-forming) activity"/>
    <property type="evidence" value="ECO:0007669"/>
    <property type="project" value="UniProtKB-EC"/>
</dbReference>
<dbReference type="GO" id="GO:0005737">
    <property type="term" value="C:cytoplasm"/>
    <property type="evidence" value="ECO:0007669"/>
    <property type="project" value="TreeGrafter"/>
</dbReference>
<keyword evidence="8 13" id="KW-0520">NAD</keyword>
<dbReference type="InterPro" id="IPR027281">
    <property type="entry name" value="Lys1"/>
</dbReference>
<evidence type="ECO:0000256" key="8">
    <source>
        <dbReference type="ARBA" id="ARBA00023027"/>
    </source>
</evidence>
<evidence type="ECO:0000256" key="4">
    <source>
        <dbReference type="ARBA" id="ARBA00012847"/>
    </source>
</evidence>